<feature type="transmembrane region" description="Helical" evidence="3">
    <location>
        <begin position="276"/>
        <end position="299"/>
    </location>
</feature>
<evidence type="ECO:0000313" key="6">
    <source>
        <dbReference type="Proteomes" id="UP000185639"/>
    </source>
</evidence>
<dbReference type="AlphaFoldDB" id="A0A1N7J758"/>
<evidence type="ECO:0000259" key="4">
    <source>
        <dbReference type="PROSITE" id="PS50110"/>
    </source>
</evidence>
<evidence type="ECO:0000256" key="1">
    <source>
        <dbReference type="ARBA" id="ARBA00022553"/>
    </source>
</evidence>
<accession>A0A1N7J758</accession>
<reference evidence="6" key="1">
    <citation type="submission" date="2017-01" db="EMBL/GenBank/DDBJ databases">
        <authorList>
            <person name="Varghese N."/>
            <person name="Submissions S."/>
        </authorList>
    </citation>
    <scope>NUCLEOTIDE SEQUENCE [LARGE SCALE GENOMIC DNA]</scope>
    <source>
        <strain evidence="6">DSM 24913</strain>
    </source>
</reference>
<organism evidence="5 6">
    <name type="scientific">Thalassolituus maritimus</name>
    <dbReference type="NCBI Taxonomy" id="484498"/>
    <lineage>
        <taxon>Bacteria</taxon>
        <taxon>Pseudomonadati</taxon>
        <taxon>Pseudomonadota</taxon>
        <taxon>Gammaproteobacteria</taxon>
        <taxon>Oceanospirillales</taxon>
        <taxon>Oceanospirillaceae</taxon>
        <taxon>Thalassolituus</taxon>
    </lineage>
</organism>
<keyword evidence="1 2" id="KW-0597">Phosphoprotein</keyword>
<dbReference type="GO" id="GO:0000160">
    <property type="term" value="P:phosphorelay signal transduction system"/>
    <property type="evidence" value="ECO:0007669"/>
    <property type="project" value="InterPro"/>
</dbReference>
<dbReference type="Gene3D" id="3.40.50.2300">
    <property type="match status" value="1"/>
</dbReference>
<sequence length="300" mass="33016">MAFLHNNNIAMLIKSALIVDDSKSARLVLQRLLARIQVNVDTVESAEAALAFLEHRQPDIIFMDHMMPGMDGLEATQMIRANPKTSAIPTIMYTSKDGEDYFRIALQKGANGVLCKPADQEAVMAVIRSLDKPAANDANKDVTTLPTASIPLVEIDRLVQKHLRSALTEAKGEITAGIDTTASQLQQHQRHQLEVMRRQLQQQVGEVQKELDAEFESERLFNRTKTANQKLAAAVADRMVKRATDELTSKLQVQKMAFDSALEDHRRATVRMVRSTALRAAIAGASIGVLAAVLAASVIR</sequence>
<keyword evidence="3" id="KW-0812">Transmembrane</keyword>
<dbReference type="EMBL" id="FTOH01000001">
    <property type="protein sequence ID" value="SIS45195.1"/>
    <property type="molecule type" value="Genomic_DNA"/>
</dbReference>
<dbReference type="PANTHER" id="PTHR44591:SF3">
    <property type="entry name" value="RESPONSE REGULATORY DOMAIN-CONTAINING PROTEIN"/>
    <property type="match status" value="1"/>
</dbReference>
<dbReference type="InterPro" id="IPR050595">
    <property type="entry name" value="Bact_response_regulator"/>
</dbReference>
<evidence type="ECO:0000256" key="2">
    <source>
        <dbReference type="PROSITE-ProRule" id="PRU00169"/>
    </source>
</evidence>
<dbReference type="CDD" id="cd00156">
    <property type="entry name" value="REC"/>
    <property type="match status" value="1"/>
</dbReference>
<evidence type="ECO:0000256" key="3">
    <source>
        <dbReference type="SAM" id="Phobius"/>
    </source>
</evidence>
<keyword evidence="3" id="KW-0472">Membrane</keyword>
<dbReference type="Pfam" id="PF00072">
    <property type="entry name" value="Response_reg"/>
    <property type="match status" value="1"/>
</dbReference>
<evidence type="ECO:0000313" key="5">
    <source>
        <dbReference type="EMBL" id="SIS45195.1"/>
    </source>
</evidence>
<gene>
    <name evidence="5" type="ORF">SAMN05421686_101435</name>
</gene>
<dbReference type="SUPFAM" id="SSF52172">
    <property type="entry name" value="CheY-like"/>
    <property type="match status" value="1"/>
</dbReference>
<dbReference type="PANTHER" id="PTHR44591">
    <property type="entry name" value="STRESS RESPONSE REGULATOR PROTEIN 1"/>
    <property type="match status" value="1"/>
</dbReference>
<feature type="domain" description="Response regulatory" evidence="4">
    <location>
        <begin position="15"/>
        <end position="131"/>
    </location>
</feature>
<dbReference type="STRING" id="484498.SAMN05421686_101435"/>
<protein>
    <submittedName>
        <fullName evidence="5">Response regulator receiver domain-containing protein</fullName>
    </submittedName>
</protein>
<dbReference type="SMART" id="SM00448">
    <property type="entry name" value="REC"/>
    <property type="match status" value="1"/>
</dbReference>
<dbReference type="Proteomes" id="UP000185639">
    <property type="component" value="Unassembled WGS sequence"/>
</dbReference>
<keyword evidence="6" id="KW-1185">Reference proteome</keyword>
<dbReference type="InterPro" id="IPR001789">
    <property type="entry name" value="Sig_transdc_resp-reg_receiver"/>
</dbReference>
<dbReference type="InterPro" id="IPR011006">
    <property type="entry name" value="CheY-like_superfamily"/>
</dbReference>
<dbReference type="PROSITE" id="PS50110">
    <property type="entry name" value="RESPONSE_REGULATORY"/>
    <property type="match status" value="1"/>
</dbReference>
<feature type="modified residue" description="4-aspartylphosphate" evidence="2">
    <location>
        <position position="64"/>
    </location>
</feature>
<name>A0A1N7J758_9GAMM</name>
<dbReference type="RefSeq" id="WP_076514020.1">
    <property type="nucleotide sequence ID" value="NZ_FTOH01000001.1"/>
</dbReference>
<proteinExistence type="predicted"/>
<keyword evidence="3" id="KW-1133">Transmembrane helix</keyword>